<evidence type="ECO:0000313" key="5">
    <source>
        <dbReference type="Proteomes" id="UP000217895"/>
    </source>
</evidence>
<evidence type="ECO:0000313" key="4">
    <source>
        <dbReference type="EMBL" id="BAY58685.1"/>
    </source>
</evidence>
<feature type="compositionally biased region" description="Basic residues" evidence="3">
    <location>
        <begin position="95"/>
        <end position="112"/>
    </location>
</feature>
<dbReference type="NCBIfam" id="TIGR00299">
    <property type="entry name" value="nickel pincer cofactor biosynthesis protein LarC"/>
    <property type="match status" value="1"/>
</dbReference>
<reference evidence="4 5" key="1">
    <citation type="submission" date="2017-06" db="EMBL/GenBank/DDBJ databases">
        <title>Genome sequencing of cyanobaciteial culture collection at National Institute for Environmental Studies (NIES).</title>
        <authorList>
            <person name="Hirose Y."/>
            <person name="Shimura Y."/>
            <person name="Fujisawa T."/>
            <person name="Nakamura Y."/>
            <person name="Kawachi M."/>
        </authorList>
    </citation>
    <scope>NUCLEOTIDE SEQUENCE [LARGE SCALE GENOMIC DNA]</scope>
    <source>
        <strain evidence="4 5">NIES-2135</strain>
    </source>
</reference>
<keyword evidence="2" id="KW-0456">Lyase</keyword>
<evidence type="ECO:0000256" key="1">
    <source>
        <dbReference type="ARBA" id="ARBA00022596"/>
    </source>
</evidence>
<dbReference type="Pfam" id="PF01969">
    <property type="entry name" value="Ni_insertion"/>
    <property type="match status" value="1"/>
</dbReference>
<dbReference type="GO" id="GO:0016829">
    <property type="term" value="F:lyase activity"/>
    <property type="evidence" value="ECO:0007669"/>
    <property type="project" value="UniProtKB-UniRule"/>
</dbReference>
<gene>
    <name evidence="4" type="ORF">NIES2135_55580</name>
</gene>
<evidence type="ECO:0000256" key="2">
    <source>
        <dbReference type="HAMAP-Rule" id="MF_01074"/>
    </source>
</evidence>
<dbReference type="HAMAP" id="MF_01074">
    <property type="entry name" value="LarC"/>
    <property type="match status" value="1"/>
</dbReference>
<dbReference type="InterPro" id="IPR002822">
    <property type="entry name" value="Ni_insertion"/>
</dbReference>
<comment type="similarity">
    <text evidence="2">Belongs to the LarC family.</text>
</comment>
<accession>A0A1Z4JPH7</accession>
<feature type="compositionally biased region" description="Basic and acidic residues" evidence="3">
    <location>
        <begin position="79"/>
        <end position="94"/>
    </location>
</feature>
<protein>
    <recommendedName>
        <fullName evidence="2">Putative nickel insertion protein</fullName>
    </recommendedName>
</protein>
<dbReference type="Gene3D" id="3.30.70.1380">
    <property type="entry name" value="Transcriptional regulatory protein pf0864 domain like"/>
    <property type="match status" value="1"/>
</dbReference>
<name>A0A1Z4JPH7_LEPBY</name>
<dbReference type="PANTHER" id="PTHR36566">
    <property type="entry name" value="NICKEL INSERTION PROTEIN-RELATED"/>
    <property type="match status" value="1"/>
</dbReference>
<dbReference type="AlphaFoldDB" id="A0A1Z4JPH7"/>
<dbReference type="GO" id="GO:0016151">
    <property type="term" value="F:nickel cation binding"/>
    <property type="evidence" value="ECO:0007669"/>
    <property type="project" value="UniProtKB-UniRule"/>
</dbReference>
<dbReference type="Proteomes" id="UP000217895">
    <property type="component" value="Chromosome"/>
</dbReference>
<evidence type="ECO:0000256" key="3">
    <source>
        <dbReference type="SAM" id="MobiDB-lite"/>
    </source>
</evidence>
<keyword evidence="5" id="KW-1185">Reference proteome</keyword>
<dbReference type="Gene3D" id="3.10.20.300">
    <property type="entry name" value="mk0293 like domain"/>
    <property type="match status" value="1"/>
</dbReference>
<proteinExistence type="inferred from homology"/>
<keyword evidence="1 2" id="KW-0533">Nickel</keyword>
<dbReference type="PANTHER" id="PTHR36566:SF1">
    <property type="entry name" value="PYRIDINIUM-3,5-BISTHIOCARBOXYLIC ACID MONONUCLEOTIDE NICKEL INSERTION PROTEIN"/>
    <property type="match status" value="1"/>
</dbReference>
<dbReference type="EMBL" id="AP018203">
    <property type="protein sequence ID" value="BAY58685.1"/>
    <property type="molecule type" value="Genomic_DNA"/>
</dbReference>
<sequence length="483" mass="53792">MWKMSIHPFQSVMSKIAYLDCPTGIAGDMCLGALVDLGVPLAYLTERLDRLGISEEYQLKAETVQRNGQRATKVHVMLKSEQHHSHHHEHEHSHHQNQHHHSDHHHDHHSHHHEHEHSHHHEHHHAHDHNELRNLPDIEKMIKGANLPPRAEAWSLAVFRQLAVSEGAVHGIPPEAVHFHEVGAIDAIVDIVGTCLGLDWLDVDRIVCSALPTGGGTVWAAHGRLPVPVPAVLKLFEMGNVPIYSNGIEKELVTPTGAAIAVTLADEFGAAPRMRVKQIGLGAGSIDLQIPNMIRIWIGEVEHREAFQSIAVSPAEDSKSGRLDSTPEQKTNTEMITVLETQVDDLNPQAIGYLFEQLLEAGALDVFTQAIGMKKSRPGLLLTVICAPEQVERCETIVFQETTTLGIRRTVQQRTALDRRFDPVQTELGTVQVKVASRHGAIVNVQPEYEDCAKLAKATQLPWREVHRIALQAWYMAQTENLS</sequence>
<organism evidence="4 5">
    <name type="scientific">Leptolyngbya boryana NIES-2135</name>
    <dbReference type="NCBI Taxonomy" id="1973484"/>
    <lineage>
        <taxon>Bacteria</taxon>
        <taxon>Bacillati</taxon>
        <taxon>Cyanobacteriota</taxon>
        <taxon>Cyanophyceae</taxon>
        <taxon>Leptolyngbyales</taxon>
        <taxon>Leptolyngbyaceae</taxon>
        <taxon>Leptolyngbya group</taxon>
        <taxon>Leptolyngbya</taxon>
    </lineage>
</organism>
<feature type="region of interest" description="Disordered" evidence="3">
    <location>
        <begin position="79"/>
        <end position="130"/>
    </location>
</feature>